<dbReference type="Pfam" id="PF13365">
    <property type="entry name" value="Trypsin_2"/>
    <property type="match status" value="1"/>
</dbReference>
<dbReference type="InterPro" id="IPR009003">
    <property type="entry name" value="Peptidase_S1_PA"/>
</dbReference>
<dbReference type="GeneID" id="115058530"/>
<feature type="signal peptide" evidence="2">
    <location>
        <begin position="1"/>
        <end position="42"/>
    </location>
</feature>
<proteinExistence type="predicted"/>
<organism evidence="3 4">
    <name type="scientific">Echeneis naucrates</name>
    <name type="common">Live sharksucker</name>
    <dbReference type="NCBI Taxonomy" id="173247"/>
    <lineage>
        <taxon>Eukaryota</taxon>
        <taxon>Metazoa</taxon>
        <taxon>Chordata</taxon>
        <taxon>Craniata</taxon>
        <taxon>Vertebrata</taxon>
        <taxon>Euteleostomi</taxon>
        <taxon>Actinopterygii</taxon>
        <taxon>Neopterygii</taxon>
        <taxon>Teleostei</taxon>
        <taxon>Neoteleostei</taxon>
        <taxon>Acanthomorphata</taxon>
        <taxon>Carangaria</taxon>
        <taxon>Carangiformes</taxon>
        <taxon>Echeneidae</taxon>
        <taxon>Echeneis</taxon>
    </lineage>
</organism>
<dbReference type="InParanoid" id="A0A665T4N0"/>
<dbReference type="OMA" id="HILVQAN"/>
<keyword evidence="4" id="KW-1185">Reference proteome</keyword>
<dbReference type="PANTHER" id="PTHR14389:SF3">
    <property type="entry name" value="PROTEIN FAM111A-LIKE"/>
    <property type="match status" value="1"/>
</dbReference>
<dbReference type="RefSeq" id="XP_029381752.1">
    <property type="nucleotide sequence ID" value="XM_029525892.1"/>
</dbReference>
<dbReference type="RefSeq" id="XP_029381751.1">
    <property type="nucleotide sequence ID" value="XM_029525891.1"/>
</dbReference>
<evidence type="ECO:0000256" key="1">
    <source>
        <dbReference type="SAM" id="MobiDB-lite"/>
    </source>
</evidence>
<accession>A0A665T4N0</accession>
<dbReference type="Gene3D" id="2.40.10.10">
    <property type="entry name" value="Trypsin-like serine proteases"/>
    <property type="match status" value="2"/>
</dbReference>
<feature type="region of interest" description="Disordered" evidence="1">
    <location>
        <begin position="102"/>
        <end position="128"/>
    </location>
</feature>
<evidence type="ECO:0000313" key="3">
    <source>
        <dbReference type="Ensembl" id="ENSENLP00000004569.1"/>
    </source>
</evidence>
<dbReference type="RefSeq" id="XP_029381749.1">
    <property type="nucleotide sequence ID" value="XM_029525889.1"/>
</dbReference>
<dbReference type="OrthoDB" id="10025068at2759"/>
<sequence length="460" mass="51692">MDPHILVQANSSVQSQGGEKARQVKRWFLFFLLLNGLSRGAGQGNPDTVTEGCSPQEGCSWERTTVEKDGQQEVEHQALLRTIKEVNPITCDRRCESAQLSPQAAKVRSTPSTPLASETPELKKKRMEESFSGFSSEEVIQKREHSAMRQSFGEAHRFMNVVKRGESVCKIILENAQQGTGFVLFDNFVLTNAHVFRGHIDEDDLQVDVKVLVVFNYDGTNHDTIYFTAKKTLIDFDDDEDYAVLELNPDGQRLFRKNETEKIKPPAGLLKYVGPVPASGKAYITGHPGGGMKVMDSTHIIKKEERVQAIDDHLRQYKDAPYTLHTIIEKLTAQGIKHVLPDGILAAQTVTYKTSMSHGSSGSPVFDANGRVFGLHSYIFHDNFGAQPQTVMAVAFHLDRIFMQFLTNLEKTDNYELLSRVEEEVEGNMYLKILMNLTVTHKYSYEANQPSSEDLEESED</sequence>
<dbReference type="RefSeq" id="XP_029381753.1">
    <property type="nucleotide sequence ID" value="XM_029525893.1"/>
</dbReference>
<dbReference type="PANTHER" id="PTHR14389">
    <property type="entry name" value="SI:CH1073-475A24.1"/>
    <property type="match status" value="1"/>
</dbReference>
<gene>
    <name evidence="3" type="primary">LOC115058530</name>
</gene>
<evidence type="ECO:0000313" key="4">
    <source>
        <dbReference type="Proteomes" id="UP000472264"/>
    </source>
</evidence>
<name>A0A665T4N0_ECHNA</name>
<reference evidence="3" key="1">
    <citation type="submission" date="2021-04" db="EMBL/GenBank/DDBJ databases">
        <authorList>
            <consortium name="Wellcome Sanger Institute Data Sharing"/>
        </authorList>
    </citation>
    <scope>NUCLEOTIDE SEQUENCE [LARGE SCALE GENOMIC DNA]</scope>
</reference>
<evidence type="ECO:0000256" key="2">
    <source>
        <dbReference type="SAM" id="SignalP"/>
    </source>
</evidence>
<reference evidence="3" key="3">
    <citation type="submission" date="2025-09" db="UniProtKB">
        <authorList>
            <consortium name="Ensembl"/>
        </authorList>
    </citation>
    <scope>IDENTIFICATION</scope>
</reference>
<reference evidence="3" key="2">
    <citation type="submission" date="2025-08" db="UniProtKB">
        <authorList>
            <consortium name="Ensembl"/>
        </authorList>
    </citation>
    <scope>IDENTIFICATION</scope>
</reference>
<dbReference type="Ensembl" id="ENSENLT00000004816.1">
    <property type="protein sequence ID" value="ENSENLP00000004569.1"/>
    <property type="gene ID" value="ENSENLG00000002293.1"/>
</dbReference>
<dbReference type="Proteomes" id="UP000472264">
    <property type="component" value="Chromosome 18"/>
</dbReference>
<dbReference type="RefSeq" id="XP_029381750.1">
    <property type="nucleotide sequence ID" value="XM_029525890.1"/>
</dbReference>
<protein>
    <submittedName>
        <fullName evidence="3">Protein FAM111A-like</fullName>
    </submittedName>
</protein>
<keyword evidence="2" id="KW-0732">Signal</keyword>
<dbReference type="SUPFAM" id="SSF50494">
    <property type="entry name" value="Trypsin-like serine proteases"/>
    <property type="match status" value="1"/>
</dbReference>
<dbReference type="AlphaFoldDB" id="A0A665T4N0"/>
<dbReference type="InterPro" id="IPR043504">
    <property type="entry name" value="Peptidase_S1_PA_chymotrypsin"/>
</dbReference>
<feature type="chain" id="PRO_5025650612" evidence="2">
    <location>
        <begin position="43"/>
        <end position="460"/>
    </location>
</feature>